<proteinExistence type="inferred from homology"/>
<evidence type="ECO:0000259" key="5">
    <source>
        <dbReference type="Pfam" id="PF00149"/>
    </source>
</evidence>
<keyword evidence="2" id="KW-0378">Hydrolase</keyword>
<name>A0AAQ2C8Q7_9MICO</name>
<comment type="caution">
    <text evidence="6">The sequence shown here is derived from an EMBL/GenBank/DDBJ whole genome shotgun (WGS) entry which is preliminary data.</text>
</comment>
<evidence type="ECO:0000256" key="2">
    <source>
        <dbReference type="ARBA" id="ARBA00022801"/>
    </source>
</evidence>
<dbReference type="InterPro" id="IPR004843">
    <property type="entry name" value="Calcineurin-like_PHP"/>
</dbReference>
<dbReference type="CDD" id="cd07402">
    <property type="entry name" value="MPP_GpdQ"/>
    <property type="match status" value="1"/>
</dbReference>
<dbReference type="PANTHER" id="PTHR42988">
    <property type="entry name" value="PHOSPHOHYDROLASE"/>
    <property type="match status" value="1"/>
</dbReference>
<dbReference type="GO" id="GO:0046872">
    <property type="term" value="F:metal ion binding"/>
    <property type="evidence" value="ECO:0007669"/>
    <property type="project" value="UniProtKB-KW"/>
</dbReference>
<dbReference type="Proteomes" id="UP000297403">
    <property type="component" value="Unassembled WGS sequence"/>
</dbReference>
<dbReference type="Gene3D" id="3.60.21.10">
    <property type="match status" value="1"/>
</dbReference>
<sequence>MSAVQLGQYPPASHLIAHISDTHFLGGSRALYGAVDTDTTVYQAMAQLERSGLRPDALVFTGDIADRGEADAYRRVRDIVEAAAERMGAPVIWVMGNHGKREAFRTELLREAGSMAPVDRVHDIGGVRIIALDTSVPGYHHGDLSEAQLAWLTDVLREPAPHGSLLTLHHPPVPTMLPLMAILELRGQARLAEVVAGSDIRAILGGHLHYATTGLFAGIPVSVAAATCYTIDPTAPRGELSGLQGGQSINLVHVYFDQIVHSHVALGEFEAATGFDASFLARMEALTPEQRTEAFSRQVESG</sequence>
<dbReference type="InterPro" id="IPR050884">
    <property type="entry name" value="CNP_phosphodiesterase-III"/>
</dbReference>
<dbReference type="AlphaFoldDB" id="A0AAQ2C8Q7"/>
<dbReference type="EMBL" id="SOFY01000010">
    <property type="protein sequence ID" value="TFC52372.1"/>
    <property type="molecule type" value="Genomic_DNA"/>
</dbReference>
<evidence type="ECO:0000256" key="3">
    <source>
        <dbReference type="ARBA" id="ARBA00023004"/>
    </source>
</evidence>
<dbReference type="PANTHER" id="PTHR42988:SF2">
    <property type="entry name" value="CYCLIC NUCLEOTIDE PHOSPHODIESTERASE CBUA0032-RELATED"/>
    <property type="match status" value="1"/>
</dbReference>
<dbReference type="Pfam" id="PF00149">
    <property type="entry name" value="Metallophos"/>
    <property type="match status" value="1"/>
</dbReference>
<dbReference type="RefSeq" id="WP_134450892.1">
    <property type="nucleotide sequence ID" value="NZ_SOFY01000010.1"/>
</dbReference>
<keyword evidence="7" id="KW-1185">Reference proteome</keyword>
<evidence type="ECO:0000256" key="4">
    <source>
        <dbReference type="ARBA" id="ARBA00025742"/>
    </source>
</evidence>
<gene>
    <name evidence="6" type="ORF">E3O49_01605</name>
</gene>
<feature type="domain" description="Calcineurin-like phosphoesterase" evidence="5">
    <location>
        <begin position="16"/>
        <end position="210"/>
    </location>
</feature>
<comment type="similarity">
    <text evidence="4">Belongs to the cyclic nucleotide phosphodiesterase class-III family.</text>
</comment>
<evidence type="ECO:0000313" key="7">
    <source>
        <dbReference type="Proteomes" id="UP000297403"/>
    </source>
</evidence>
<organism evidence="6 7">
    <name type="scientific">Cryobacterium shii</name>
    <dbReference type="NCBI Taxonomy" id="1259235"/>
    <lineage>
        <taxon>Bacteria</taxon>
        <taxon>Bacillati</taxon>
        <taxon>Actinomycetota</taxon>
        <taxon>Actinomycetes</taxon>
        <taxon>Micrococcales</taxon>
        <taxon>Microbacteriaceae</taxon>
        <taxon>Cryobacterium</taxon>
    </lineage>
</organism>
<accession>A0AAQ2C8Q7</accession>
<keyword evidence="3" id="KW-0408">Iron</keyword>
<dbReference type="InterPro" id="IPR029052">
    <property type="entry name" value="Metallo-depent_PP-like"/>
</dbReference>
<dbReference type="SUPFAM" id="SSF56300">
    <property type="entry name" value="Metallo-dependent phosphatases"/>
    <property type="match status" value="1"/>
</dbReference>
<evidence type="ECO:0000256" key="1">
    <source>
        <dbReference type="ARBA" id="ARBA00022723"/>
    </source>
</evidence>
<reference evidence="6 7" key="1">
    <citation type="submission" date="2019-03" db="EMBL/GenBank/DDBJ databases">
        <title>Genomics of glacier-inhabiting Cryobacterium strains.</title>
        <authorList>
            <person name="Liu Q."/>
            <person name="Xin Y.-H."/>
        </authorList>
    </citation>
    <scope>NUCLEOTIDE SEQUENCE [LARGE SCALE GENOMIC DNA]</scope>
    <source>
        <strain evidence="7">TMT1-22</strain>
    </source>
</reference>
<evidence type="ECO:0000313" key="6">
    <source>
        <dbReference type="EMBL" id="TFC52372.1"/>
    </source>
</evidence>
<dbReference type="GO" id="GO:0004112">
    <property type="term" value="F:cyclic-nucleotide phosphodiesterase activity"/>
    <property type="evidence" value="ECO:0007669"/>
    <property type="project" value="InterPro"/>
</dbReference>
<dbReference type="InterPro" id="IPR026575">
    <property type="entry name" value="GpdQ/CpdA-like"/>
</dbReference>
<protein>
    <submittedName>
        <fullName evidence="6">Phosphodiesterase</fullName>
    </submittedName>
</protein>
<keyword evidence="1" id="KW-0479">Metal-binding</keyword>